<dbReference type="Gene3D" id="1.10.3720.10">
    <property type="entry name" value="MetI-like"/>
    <property type="match status" value="1"/>
</dbReference>
<feature type="domain" description="ABC transmembrane type-1" evidence="8">
    <location>
        <begin position="47"/>
        <end position="265"/>
    </location>
</feature>
<dbReference type="GO" id="GO:0005886">
    <property type="term" value="C:plasma membrane"/>
    <property type="evidence" value="ECO:0007669"/>
    <property type="project" value="UniProtKB-SubCell"/>
</dbReference>
<evidence type="ECO:0000256" key="4">
    <source>
        <dbReference type="ARBA" id="ARBA00022692"/>
    </source>
</evidence>
<dbReference type="CDD" id="cd06261">
    <property type="entry name" value="TM_PBP2"/>
    <property type="match status" value="1"/>
</dbReference>
<feature type="transmembrane region" description="Helical" evidence="7">
    <location>
        <begin position="244"/>
        <end position="268"/>
    </location>
</feature>
<keyword evidence="5 7" id="KW-1133">Transmembrane helix</keyword>
<feature type="transmembrane region" description="Helical" evidence="7">
    <location>
        <begin position="51"/>
        <end position="72"/>
    </location>
</feature>
<gene>
    <name evidence="9" type="ORF">EJQ19_02750</name>
</gene>
<keyword evidence="10" id="KW-1185">Reference proteome</keyword>
<dbReference type="RefSeq" id="WP_126139783.1">
    <property type="nucleotide sequence ID" value="NZ_RXHU01000011.1"/>
</dbReference>
<evidence type="ECO:0000256" key="1">
    <source>
        <dbReference type="ARBA" id="ARBA00004651"/>
    </source>
</evidence>
<dbReference type="InterPro" id="IPR000515">
    <property type="entry name" value="MetI-like"/>
</dbReference>
<dbReference type="PROSITE" id="PS50928">
    <property type="entry name" value="ABC_TM1"/>
    <property type="match status" value="1"/>
</dbReference>
<dbReference type="InterPro" id="IPR051393">
    <property type="entry name" value="ABC_transporter_permease"/>
</dbReference>
<feature type="transmembrane region" description="Helical" evidence="7">
    <location>
        <begin position="178"/>
        <end position="202"/>
    </location>
</feature>
<name>A0A430JK28_9BACL</name>
<dbReference type="EMBL" id="RXHU01000011">
    <property type="protein sequence ID" value="RTE11333.1"/>
    <property type="molecule type" value="Genomic_DNA"/>
</dbReference>
<protein>
    <submittedName>
        <fullName evidence="9">Sugar ABC transporter permease</fullName>
    </submittedName>
</protein>
<dbReference type="InterPro" id="IPR035906">
    <property type="entry name" value="MetI-like_sf"/>
</dbReference>
<dbReference type="OrthoDB" id="2649180at2"/>
<dbReference type="PANTHER" id="PTHR30193">
    <property type="entry name" value="ABC TRANSPORTER PERMEASE PROTEIN"/>
    <property type="match status" value="1"/>
</dbReference>
<keyword evidence="6 7" id="KW-0472">Membrane</keyword>
<evidence type="ECO:0000256" key="5">
    <source>
        <dbReference type="ARBA" id="ARBA00022989"/>
    </source>
</evidence>
<keyword evidence="4 7" id="KW-0812">Transmembrane</keyword>
<dbReference type="Proteomes" id="UP000276128">
    <property type="component" value="Unassembled WGS sequence"/>
</dbReference>
<comment type="similarity">
    <text evidence="7">Belongs to the binding-protein-dependent transport system permease family.</text>
</comment>
<evidence type="ECO:0000256" key="2">
    <source>
        <dbReference type="ARBA" id="ARBA00022448"/>
    </source>
</evidence>
<evidence type="ECO:0000313" key="9">
    <source>
        <dbReference type="EMBL" id="RTE11333.1"/>
    </source>
</evidence>
<evidence type="ECO:0000256" key="6">
    <source>
        <dbReference type="ARBA" id="ARBA00023136"/>
    </source>
</evidence>
<organism evidence="9 10">
    <name type="scientific">Paenibacillus whitsoniae</name>
    <dbReference type="NCBI Taxonomy" id="2496558"/>
    <lineage>
        <taxon>Bacteria</taxon>
        <taxon>Bacillati</taxon>
        <taxon>Bacillota</taxon>
        <taxon>Bacilli</taxon>
        <taxon>Bacillales</taxon>
        <taxon>Paenibacillaceae</taxon>
        <taxon>Paenibacillus</taxon>
    </lineage>
</organism>
<evidence type="ECO:0000259" key="8">
    <source>
        <dbReference type="PROSITE" id="PS50928"/>
    </source>
</evidence>
<evidence type="ECO:0000313" key="10">
    <source>
        <dbReference type="Proteomes" id="UP000276128"/>
    </source>
</evidence>
<feature type="transmembrane region" description="Helical" evidence="7">
    <location>
        <begin position="84"/>
        <end position="105"/>
    </location>
</feature>
<comment type="caution">
    <text evidence="9">The sequence shown here is derived from an EMBL/GenBank/DDBJ whole genome shotgun (WGS) entry which is preliminary data.</text>
</comment>
<comment type="subcellular location">
    <subcellularLocation>
        <location evidence="1 7">Cell membrane</location>
        <topology evidence="1 7">Multi-pass membrane protein</topology>
    </subcellularLocation>
</comment>
<dbReference type="GO" id="GO:0055085">
    <property type="term" value="P:transmembrane transport"/>
    <property type="evidence" value="ECO:0007669"/>
    <property type="project" value="InterPro"/>
</dbReference>
<sequence length="276" mass="30441">MAALGIYPILWALRYMFYDYKGYGAAKFIGIQNFQRLLHDEQLWHAVTNTLIYGAGKVAITLPIALLLAVILNSKLQGRNVLRGIYFMPTILSTAVMSTVFYIIFNTYNGLLNQILKSVGLPSVEWLGTEHAMFTTILIAFWGGLGNYMLLFIAGLQGIPKDVYESASIDGANSYHKLVYITIPMLGPVLNIIMMIAIISALESYESIMVLTGGGPAGKTEVMYLYLFKLLFPVSTGESMTQEIGYGSAVAFVLALVVGAITGLYLWVSRKINNIY</sequence>
<dbReference type="Pfam" id="PF00528">
    <property type="entry name" value="BPD_transp_1"/>
    <property type="match status" value="1"/>
</dbReference>
<evidence type="ECO:0000256" key="7">
    <source>
        <dbReference type="RuleBase" id="RU363032"/>
    </source>
</evidence>
<dbReference type="PANTHER" id="PTHR30193:SF37">
    <property type="entry name" value="INNER MEMBRANE ABC TRANSPORTER PERMEASE PROTEIN YCJO"/>
    <property type="match status" value="1"/>
</dbReference>
<dbReference type="SUPFAM" id="SSF161098">
    <property type="entry name" value="MetI-like"/>
    <property type="match status" value="1"/>
</dbReference>
<evidence type="ECO:0000256" key="3">
    <source>
        <dbReference type="ARBA" id="ARBA00022475"/>
    </source>
</evidence>
<dbReference type="AlphaFoldDB" id="A0A430JK28"/>
<keyword evidence="3" id="KW-1003">Cell membrane</keyword>
<feature type="transmembrane region" description="Helical" evidence="7">
    <location>
        <begin position="132"/>
        <end position="157"/>
    </location>
</feature>
<keyword evidence="2 7" id="KW-0813">Transport</keyword>
<proteinExistence type="inferred from homology"/>
<accession>A0A430JK28</accession>
<reference evidence="9 10" key="1">
    <citation type="submission" date="2018-12" db="EMBL/GenBank/DDBJ databases">
        <title>Bacillus ochoae sp. nov., Paenibacillus whitsoniae sp. nov., Paenibacillus spiritus sp. nov. Isolated from the Mars Exploration Rover during spacecraft assembly.</title>
        <authorList>
            <person name="Seuylemezian A."/>
            <person name="Vaishampayan P."/>
        </authorList>
    </citation>
    <scope>NUCLEOTIDE SEQUENCE [LARGE SCALE GENOMIC DNA]</scope>
    <source>
        <strain evidence="9 10">MER 54</strain>
    </source>
</reference>